<name>A0ABQ6IP68_9MICO</name>
<evidence type="ECO:0000313" key="2">
    <source>
        <dbReference type="Proteomes" id="UP001157126"/>
    </source>
</evidence>
<organism evidence="1 2">
    <name type="scientific">Mobilicoccus caccae</name>
    <dbReference type="NCBI Taxonomy" id="1859295"/>
    <lineage>
        <taxon>Bacteria</taxon>
        <taxon>Bacillati</taxon>
        <taxon>Actinomycetota</taxon>
        <taxon>Actinomycetes</taxon>
        <taxon>Micrococcales</taxon>
        <taxon>Dermatophilaceae</taxon>
        <taxon>Mobilicoccus</taxon>
    </lineage>
</organism>
<protein>
    <submittedName>
        <fullName evidence="1">Uncharacterized protein</fullName>
    </submittedName>
</protein>
<sequence>MSVMSPVGTRLYSVLLTSHEDRPGTWLTVAADDLVDAMRRARENPWWGDSTPEWAQAARVSAVECLGLAWH</sequence>
<reference evidence="2" key="1">
    <citation type="journal article" date="2019" name="Int. J. Syst. Evol. Microbiol.">
        <title>The Global Catalogue of Microorganisms (GCM) 10K type strain sequencing project: providing services to taxonomists for standard genome sequencing and annotation.</title>
        <authorList>
            <consortium name="The Broad Institute Genomics Platform"/>
            <consortium name="The Broad Institute Genome Sequencing Center for Infectious Disease"/>
            <person name="Wu L."/>
            <person name="Ma J."/>
        </authorList>
    </citation>
    <scope>NUCLEOTIDE SEQUENCE [LARGE SCALE GENOMIC DNA]</scope>
    <source>
        <strain evidence="2">NBRC 113072</strain>
    </source>
</reference>
<gene>
    <name evidence="1" type="ORF">GCM10025883_17620</name>
</gene>
<comment type="caution">
    <text evidence="1">The sequence shown here is derived from an EMBL/GenBank/DDBJ whole genome shotgun (WGS) entry which is preliminary data.</text>
</comment>
<evidence type="ECO:0000313" key="1">
    <source>
        <dbReference type="EMBL" id="GMA39717.1"/>
    </source>
</evidence>
<proteinExistence type="predicted"/>
<accession>A0ABQ6IP68</accession>
<keyword evidence="2" id="KW-1185">Reference proteome</keyword>
<dbReference type="RefSeq" id="WP_284303553.1">
    <property type="nucleotide sequence ID" value="NZ_BSUO01000001.1"/>
</dbReference>
<dbReference type="EMBL" id="BSUO01000001">
    <property type="protein sequence ID" value="GMA39717.1"/>
    <property type="molecule type" value="Genomic_DNA"/>
</dbReference>
<dbReference type="Proteomes" id="UP001157126">
    <property type="component" value="Unassembled WGS sequence"/>
</dbReference>